<sequence>MAVPEEIVVLAGGFGTRLRDVVSDVPKPLAPVRGRPFLAYLLDVFAQQDLRRVIFATGYMGEILPEALGRTWRGMELVYVQESEPLGTGGAIVHAAASVMGDAFFVANGDTFLSLDYAAFAGFSAAQSAEIGVALAKVPDVGRYGTVETDGARIERFTEKGGSGPGFINAGTYYVRRTALSAFPQARKFSFETDVLALMTGSSRMAAFTGTHDFIDIGVPEDYRLAQSCLGAESA</sequence>
<dbReference type="InterPro" id="IPR029044">
    <property type="entry name" value="Nucleotide-diphossugar_trans"/>
</dbReference>
<dbReference type="Proteomes" id="UP001620397">
    <property type="component" value="Unassembled WGS sequence"/>
</dbReference>
<evidence type="ECO:0000313" key="2">
    <source>
        <dbReference type="EMBL" id="MFK2932196.1"/>
    </source>
</evidence>
<dbReference type="RefSeq" id="WP_404541538.1">
    <property type="nucleotide sequence ID" value="NZ_JADIKL010000010.1"/>
</dbReference>
<comment type="caution">
    <text evidence="2">The sequence shown here is derived from an EMBL/GenBank/DDBJ whole genome shotgun (WGS) entry which is preliminary data.</text>
</comment>
<name>A0ABW8KJS3_9GAMM</name>
<dbReference type="Pfam" id="PF00483">
    <property type="entry name" value="NTP_transferase"/>
    <property type="match status" value="1"/>
</dbReference>
<gene>
    <name evidence="2" type="ORF">ISP14_15540</name>
</gene>
<protein>
    <submittedName>
        <fullName evidence="2">Nucleotidyltransferase family protein</fullName>
    </submittedName>
</protein>
<dbReference type="PANTHER" id="PTHR22572">
    <property type="entry name" value="SUGAR-1-PHOSPHATE GUANYL TRANSFERASE"/>
    <property type="match status" value="1"/>
</dbReference>
<evidence type="ECO:0000313" key="3">
    <source>
        <dbReference type="Proteomes" id="UP001620397"/>
    </source>
</evidence>
<feature type="domain" description="Nucleotidyl transferase" evidence="1">
    <location>
        <begin position="8"/>
        <end position="227"/>
    </location>
</feature>
<dbReference type="SUPFAM" id="SSF53448">
    <property type="entry name" value="Nucleotide-diphospho-sugar transferases"/>
    <property type="match status" value="1"/>
</dbReference>
<dbReference type="EMBL" id="JADIKL010000010">
    <property type="protein sequence ID" value="MFK2932196.1"/>
    <property type="molecule type" value="Genomic_DNA"/>
</dbReference>
<proteinExistence type="predicted"/>
<accession>A0ABW8KJS3</accession>
<dbReference type="InterPro" id="IPR005835">
    <property type="entry name" value="NTP_transferase_dom"/>
</dbReference>
<dbReference type="CDD" id="cd06915">
    <property type="entry name" value="NTP_transferase_WcbM_like"/>
    <property type="match status" value="1"/>
</dbReference>
<evidence type="ECO:0000259" key="1">
    <source>
        <dbReference type="Pfam" id="PF00483"/>
    </source>
</evidence>
<dbReference type="InterPro" id="IPR050486">
    <property type="entry name" value="Mannose-1P_guanyltransferase"/>
</dbReference>
<reference evidence="2 3" key="1">
    <citation type="submission" date="2020-10" db="EMBL/GenBank/DDBJ databases">
        <title>Phylogeny of dyella-like bacteria.</title>
        <authorList>
            <person name="Fu J."/>
        </authorList>
    </citation>
    <scope>NUCLEOTIDE SEQUENCE [LARGE SCALE GENOMIC DNA]</scope>
    <source>
        <strain evidence="2 3">DKC-1</strain>
    </source>
</reference>
<dbReference type="Gene3D" id="3.90.550.10">
    <property type="entry name" value="Spore Coat Polysaccharide Biosynthesis Protein SpsA, Chain A"/>
    <property type="match status" value="1"/>
</dbReference>
<organism evidence="2 3">
    <name type="scientific">Dyella agri</name>
    <dbReference type="NCBI Taxonomy" id="1926869"/>
    <lineage>
        <taxon>Bacteria</taxon>
        <taxon>Pseudomonadati</taxon>
        <taxon>Pseudomonadota</taxon>
        <taxon>Gammaproteobacteria</taxon>
        <taxon>Lysobacterales</taxon>
        <taxon>Rhodanobacteraceae</taxon>
        <taxon>Dyella</taxon>
    </lineage>
</organism>
<keyword evidence="3" id="KW-1185">Reference proteome</keyword>